<accession>A0A248TE00</accession>
<keyword evidence="8" id="KW-1185">Reference proteome</keyword>
<keyword evidence="3 5" id="KW-0238">DNA-binding</keyword>
<dbReference type="InterPro" id="IPR009057">
    <property type="entry name" value="Homeodomain-like_sf"/>
</dbReference>
<reference evidence="7 8" key="1">
    <citation type="submission" date="2017-08" db="EMBL/GenBank/DDBJ databases">
        <title>Complete Genome Sequence of Bacillus kochii Oregon-R-modENCODE STRAIN BDGP4, isolated from Drosophila melanogaster gut.</title>
        <authorList>
            <person name="Wan K.H."/>
            <person name="Yu C."/>
            <person name="Park S."/>
            <person name="Hammonds A.S."/>
            <person name="Booth B.W."/>
            <person name="Celniker S.E."/>
        </authorList>
    </citation>
    <scope>NUCLEOTIDE SEQUENCE [LARGE SCALE GENOMIC DNA]</scope>
    <source>
        <strain evidence="7 8">BDGP4</strain>
    </source>
</reference>
<dbReference type="AlphaFoldDB" id="A0A248TE00"/>
<evidence type="ECO:0000256" key="1">
    <source>
        <dbReference type="ARBA" id="ARBA00022491"/>
    </source>
</evidence>
<evidence type="ECO:0000313" key="7">
    <source>
        <dbReference type="EMBL" id="ASV66394.1"/>
    </source>
</evidence>
<name>A0A248TE00_9BACI</name>
<dbReference type="GO" id="GO:0045892">
    <property type="term" value="P:negative regulation of DNA-templated transcription"/>
    <property type="evidence" value="ECO:0007669"/>
    <property type="project" value="UniProtKB-ARBA"/>
</dbReference>
<evidence type="ECO:0000256" key="4">
    <source>
        <dbReference type="ARBA" id="ARBA00023163"/>
    </source>
</evidence>
<dbReference type="KEGG" id="bko:CKF48_02985"/>
<organism evidence="7 8">
    <name type="scientific">Cytobacillus kochii</name>
    <dbReference type="NCBI Taxonomy" id="859143"/>
    <lineage>
        <taxon>Bacteria</taxon>
        <taxon>Bacillati</taxon>
        <taxon>Bacillota</taxon>
        <taxon>Bacilli</taxon>
        <taxon>Bacillales</taxon>
        <taxon>Bacillaceae</taxon>
        <taxon>Cytobacillus</taxon>
    </lineage>
</organism>
<feature type="DNA-binding region" description="H-T-H motif" evidence="5">
    <location>
        <begin position="25"/>
        <end position="44"/>
    </location>
</feature>
<evidence type="ECO:0000256" key="5">
    <source>
        <dbReference type="PROSITE-ProRule" id="PRU00335"/>
    </source>
</evidence>
<evidence type="ECO:0000256" key="2">
    <source>
        <dbReference type="ARBA" id="ARBA00023015"/>
    </source>
</evidence>
<gene>
    <name evidence="7" type="ORF">CKF48_02985</name>
</gene>
<evidence type="ECO:0000259" key="6">
    <source>
        <dbReference type="PROSITE" id="PS50977"/>
    </source>
</evidence>
<evidence type="ECO:0000256" key="3">
    <source>
        <dbReference type="ARBA" id="ARBA00023125"/>
    </source>
</evidence>
<sequence length="281" mass="32963">MKEKEKIIIEAAIKLFAKKGYTATSVQDIATDSGISKGAFYLYFKSKEKLLESLLIYYFDQLTEEIMQWDNKNLTAREKFKAQINTTIDMLIQHKDFIITQTREQTIPINESIKELLFTKQIEMNEFYRKSLSSIYGEEMTPYLWDLSQLLDGLFHSYVKILIIDKEIFKPEHVTDYLLNRMDSLAEGLKKEEPLITEAKMNRFLHNFNICLPNTSPSTTIADIRKQIQACDDKETLEVSLDMIEEETQREYPRLPVIKGMITNFNQYPDLKKQLNDLLQI</sequence>
<dbReference type="InterPro" id="IPR023772">
    <property type="entry name" value="DNA-bd_HTH_TetR-type_CS"/>
</dbReference>
<dbReference type="InterPro" id="IPR050624">
    <property type="entry name" value="HTH-type_Tx_Regulator"/>
</dbReference>
<dbReference type="Pfam" id="PF00440">
    <property type="entry name" value="TetR_N"/>
    <property type="match status" value="1"/>
</dbReference>
<dbReference type="PRINTS" id="PR00455">
    <property type="entry name" value="HTHTETR"/>
</dbReference>
<proteinExistence type="predicted"/>
<dbReference type="OrthoDB" id="9812993at2"/>
<dbReference type="RefSeq" id="WP_095369969.1">
    <property type="nucleotide sequence ID" value="NZ_CP022983.1"/>
</dbReference>
<dbReference type="Gene3D" id="1.10.357.10">
    <property type="entry name" value="Tetracycline Repressor, domain 2"/>
    <property type="match status" value="1"/>
</dbReference>
<feature type="domain" description="HTH tetR-type" evidence="6">
    <location>
        <begin position="2"/>
        <end position="62"/>
    </location>
</feature>
<evidence type="ECO:0000313" key="8">
    <source>
        <dbReference type="Proteomes" id="UP000215137"/>
    </source>
</evidence>
<dbReference type="InterPro" id="IPR001647">
    <property type="entry name" value="HTH_TetR"/>
</dbReference>
<keyword evidence="4" id="KW-0804">Transcription</keyword>
<dbReference type="FunFam" id="1.10.10.60:FF:000141">
    <property type="entry name" value="TetR family transcriptional regulator"/>
    <property type="match status" value="1"/>
</dbReference>
<dbReference type="GO" id="GO:0003677">
    <property type="term" value="F:DNA binding"/>
    <property type="evidence" value="ECO:0007669"/>
    <property type="project" value="UniProtKB-UniRule"/>
</dbReference>
<dbReference type="SUPFAM" id="SSF46689">
    <property type="entry name" value="Homeodomain-like"/>
    <property type="match status" value="1"/>
</dbReference>
<dbReference type="EMBL" id="CP022983">
    <property type="protein sequence ID" value="ASV66394.1"/>
    <property type="molecule type" value="Genomic_DNA"/>
</dbReference>
<keyword evidence="2" id="KW-0805">Transcription regulation</keyword>
<dbReference type="Proteomes" id="UP000215137">
    <property type="component" value="Chromosome"/>
</dbReference>
<dbReference type="PROSITE" id="PS50977">
    <property type="entry name" value="HTH_TETR_2"/>
    <property type="match status" value="1"/>
</dbReference>
<keyword evidence="1" id="KW-0678">Repressor</keyword>
<dbReference type="PROSITE" id="PS01081">
    <property type="entry name" value="HTH_TETR_1"/>
    <property type="match status" value="1"/>
</dbReference>
<dbReference type="PANTHER" id="PTHR43479">
    <property type="entry name" value="ACREF/ENVCD OPERON REPRESSOR-RELATED"/>
    <property type="match status" value="1"/>
</dbReference>
<dbReference type="PANTHER" id="PTHR43479:SF22">
    <property type="entry name" value="TRANSCRIPTIONAL REGULATOR, TETR FAMILY"/>
    <property type="match status" value="1"/>
</dbReference>
<protein>
    <submittedName>
        <fullName evidence="7">TetR family transcriptional regulator</fullName>
    </submittedName>
</protein>